<feature type="domain" description="Glycoside hydrolase family 3 N-terminal" evidence="4">
    <location>
        <begin position="23"/>
        <end position="331"/>
    </location>
</feature>
<comment type="caution">
    <text evidence="5">The sequence shown here is derived from an EMBL/GenBank/DDBJ whole genome shotgun (WGS) entry which is preliminary data.</text>
</comment>
<organism evidence="5 6">
    <name type="scientific">Thelephora terrestris</name>
    <dbReference type="NCBI Taxonomy" id="56493"/>
    <lineage>
        <taxon>Eukaryota</taxon>
        <taxon>Fungi</taxon>
        <taxon>Dikarya</taxon>
        <taxon>Basidiomycota</taxon>
        <taxon>Agaricomycotina</taxon>
        <taxon>Agaricomycetes</taxon>
        <taxon>Thelephorales</taxon>
        <taxon>Thelephoraceae</taxon>
        <taxon>Thelephora</taxon>
    </lineage>
</organism>
<comment type="similarity">
    <text evidence="1">Belongs to the glycosyl hydrolase 3 family.</text>
</comment>
<evidence type="ECO:0000256" key="1">
    <source>
        <dbReference type="ARBA" id="ARBA00005336"/>
    </source>
</evidence>
<dbReference type="GO" id="GO:0005975">
    <property type="term" value="P:carbohydrate metabolic process"/>
    <property type="evidence" value="ECO:0007669"/>
    <property type="project" value="InterPro"/>
</dbReference>
<evidence type="ECO:0000256" key="2">
    <source>
        <dbReference type="ARBA" id="ARBA00022801"/>
    </source>
</evidence>
<dbReference type="Proteomes" id="UP000736335">
    <property type="component" value="Unassembled WGS sequence"/>
</dbReference>
<reference evidence="5" key="1">
    <citation type="journal article" date="2020" name="Nat. Commun.">
        <title>Large-scale genome sequencing of mycorrhizal fungi provides insights into the early evolution of symbiotic traits.</title>
        <authorList>
            <person name="Miyauchi S."/>
            <person name="Kiss E."/>
            <person name="Kuo A."/>
            <person name="Drula E."/>
            <person name="Kohler A."/>
            <person name="Sanchez-Garcia M."/>
            <person name="Morin E."/>
            <person name="Andreopoulos B."/>
            <person name="Barry K.W."/>
            <person name="Bonito G."/>
            <person name="Buee M."/>
            <person name="Carver A."/>
            <person name="Chen C."/>
            <person name="Cichocki N."/>
            <person name="Clum A."/>
            <person name="Culley D."/>
            <person name="Crous P.W."/>
            <person name="Fauchery L."/>
            <person name="Girlanda M."/>
            <person name="Hayes R.D."/>
            <person name="Keri Z."/>
            <person name="LaButti K."/>
            <person name="Lipzen A."/>
            <person name="Lombard V."/>
            <person name="Magnuson J."/>
            <person name="Maillard F."/>
            <person name="Murat C."/>
            <person name="Nolan M."/>
            <person name="Ohm R.A."/>
            <person name="Pangilinan J."/>
            <person name="Pereira M.F."/>
            <person name="Perotto S."/>
            <person name="Peter M."/>
            <person name="Pfister S."/>
            <person name="Riley R."/>
            <person name="Sitrit Y."/>
            <person name="Stielow J.B."/>
            <person name="Szollosi G."/>
            <person name="Zifcakova L."/>
            <person name="Stursova M."/>
            <person name="Spatafora J.W."/>
            <person name="Tedersoo L."/>
            <person name="Vaario L.M."/>
            <person name="Yamada A."/>
            <person name="Yan M."/>
            <person name="Wang P."/>
            <person name="Xu J."/>
            <person name="Bruns T."/>
            <person name="Baldrian P."/>
            <person name="Vilgalys R."/>
            <person name="Dunand C."/>
            <person name="Henrissat B."/>
            <person name="Grigoriev I.V."/>
            <person name="Hibbett D."/>
            <person name="Nagy L.G."/>
            <person name="Martin F.M."/>
        </authorList>
    </citation>
    <scope>NUCLEOTIDE SEQUENCE</scope>
    <source>
        <strain evidence="5">UH-Tt-Lm1</strain>
    </source>
</reference>
<dbReference type="Gene3D" id="3.20.20.300">
    <property type="entry name" value="Glycoside hydrolase, family 3, N-terminal domain"/>
    <property type="match status" value="1"/>
</dbReference>
<evidence type="ECO:0000313" key="6">
    <source>
        <dbReference type="Proteomes" id="UP000736335"/>
    </source>
</evidence>
<dbReference type="EMBL" id="WIUZ02000007">
    <property type="protein sequence ID" value="KAF9785178.1"/>
    <property type="molecule type" value="Genomic_DNA"/>
</dbReference>
<gene>
    <name evidence="5" type="ORF">BJ322DRAFT_814509</name>
</gene>
<name>A0A9P6HFL4_9AGAM</name>
<keyword evidence="6" id="KW-1185">Reference proteome</keyword>
<dbReference type="InterPro" id="IPR001764">
    <property type="entry name" value="Glyco_hydro_3_N"/>
</dbReference>
<accession>A0A9P6HFL4</accession>
<dbReference type="Pfam" id="PF00933">
    <property type="entry name" value="Glyco_hydro_3"/>
    <property type="match status" value="1"/>
</dbReference>
<dbReference type="InterPro" id="IPR050226">
    <property type="entry name" value="NagZ_Beta-hexosaminidase"/>
</dbReference>
<dbReference type="Gene3D" id="3.40.50.1700">
    <property type="entry name" value="Glycoside hydrolase family 3 C-terminal domain"/>
    <property type="match status" value="1"/>
</dbReference>
<dbReference type="PANTHER" id="PTHR30480">
    <property type="entry name" value="BETA-HEXOSAMINIDASE-RELATED"/>
    <property type="match status" value="1"/>
</dbReference>
<dbReference type="OrthoDB" id="4215304at2759"/>
<reference evidence="5" key="2">
    <citation type="submission" date="2020-11" db="EMBL/GenBank/DDBJ databases">
        <authorList>
            <consortium name="DOE Joint Genome Institute"/>
            <person name="Kuo A."/>
            <person name="Miyauchi S."/>
            <person name="Kiss E."/>
            <person name="Drula E."/>
            <person name="Kohler A."/>
            <person name="Sanchez-Garcia M."/>
            <person name="Andreopoulos B."/>
            <person name="Barry K.W."/>
            <person name="Bonito G."/>
            <person name="Buee M."/>
            <person name="Carver A."/>
            <person name="Chen C."/>
            <person name="Cichocki N."/>
            <person name="Clum A."/>
            <person name="Culley D."/>
            <person name="Crous P.W."/>
            <person name="Fauchery L."/>
            <person name="Girlanda M."/>
            <person name="Hayes R."/>
            <person name="Keri Z."/>
            <person name="Labutti K."/>
            <person name="Lipzen A."/>
            <person name="Lombard V."/>
            <person name="Magnuson J."/>
            <person name="Maillard F."/>
            <person name="Morin E."/>
            <person name="Murat C."/>
            <person name="Nolan M."/>
            <person name="Ohm R."/>
            <person name="Pangilinan J."/>
            <person name="Pereira M."/>
            <person name="Perotto S."/>
            <person name="Peter M."/>
            <person name="Riley R."/>
            <person name="Sitrit Y."/>
            <person name="Stielow B."/>
            <person name="Szollosi G."/>
            <person name="Zifcakova L."/>
            <person name="Stursova M."/>
            <person name="Spatafora J.W."/>
            <person name="Tedersoo L."/>
            <person name="Vaario L.-M."/>
            <person name="Yamada A."/>
            <person name="Yan M."/>
            <person name="Wang P."/>
            <person name="Xu J."/>
            <person name="Bruns T."/>
            <person name="Baldrian P."/>
            <person name="Vilgalys R."/>
            <person name="Henrissat B."/>
            <person name="Grigoriev I.V."/>
            <person name="Hibbett D."/>
            <person name="Nagy L.G."/>
            <person name="Martin F.M."/>
        </authorList>
    </citation>
    <scope>NUCLEOTIDE SEQUENCE</scope>
    <source>
        <strain evidence="5">UH-Tt-Lm1</strain>
    </source>
</reference>
<dbReference type="InterPro" id="IPR036962">
    <property type="entry name" value="Glyco_hydro_3_N_sf"/>
</dbReference>
<dbReference type="PANTHER" id="PTHR30480:SF16">
    <property type="entry name" value="GLYCOSIDE HYDROLASE FAMILY 3 DOMAIN PROTEIN"/>
    <property type="match status" value="1"/>
</dbReference>
<dbReference type="InterPro" id="IPR036881">
    <property type="entry name" value="Glyco_hydro_3_C_sf"/>
</dbReference>
<keyword evidence="2 5" id="KW-0378">Hydrolase</keyword>
<evidence type="ECO:0000256" key="3">
    <source>
        <dbReference type="ARBA" id="ARBA00023295"/>
    </source>
</evidence>
<dbReference type="SUPFAM" id="SSF52279">
    <property type="entry name" value="Beta-D-glucan exohydrolase, C-terminal domain"/>
    <property type="match status" value="1"/>
</dbReference>
<proteinExistence type="inferred from homology"/>
<dbReference type="GO" id="GO:0009254">
    <property type="term" value="P:peptidoglycan turnover"/>
    <property type="evidence" value="ECO:0007669"/>
    <property type="project" value="TreeGrafter"/>
</dbReference>
<protein>
    <submittedName>
        <fullName evidence="5">Glycoside hydrolase family 3 protein</fullName>
    </submittedName>
</protein>
<dbReference type="SUPFAM" id="SSF51445">
    <property type="entry name" value="(Trans)glycosidases"/>
    <property type="match status" value="1"/>
</dbReference>
<evidence type="ECO:0000259" key="4">
    <source>
        <dbReference type="Pfam" id="PF00933"/>
    </source>
</evidence>
<dbReference type="AlphaFoldDB" id="A0A9P6HFL4"/>
<keyword evidence="3" id="KW-0326">Glycosidase</keyword>
<dbReference type="InterPro" id="IPR017853">
    <property type="entry name" value="GH"/>
</dbReference>
<dbReference type="GO" id="GO:0004553">
    <property type="term" value="F:hydrolase activity, hydrolyzing O-glycosyl compounds"/>
    <property type="evidence" value="ECO:0007669"/>
    <property type="project" value="InterPro"/>
</dbReference>
<sequence length="540" mass="57857">MTLDLETKRVIGQHFFFGFAGHEVNDEIRCLICDYYVGSVILMKRNIKSFEQVHKLVRDLQQLAKDAGHEQPLLIGTDQEHGIVSRFSEVGTQFPGAMCIAATGSTELTEEINRASGTELKLAGINWVYSPVADVNIDPRNPIIGPRSFGDNPTRVGEFACAVGRALTASGITPSPKHFPGHADTHVDSHLGLPRILKSLDELQQVELVPFKSLIAADVATIMTGHIALPKITGSDIPCSLSRDVTTSLLREDLGFKGVVVTDCLEMNAVAQSHGVERGALMALGAGADIAMVCHTPARQKGAVELVRAAVASGELTLDSLRPSQGRIARLKSKFCGSWSDVLNPVFDSGRLAQLKSVNAGLSARAYSASTALVTDPTGIGTIPGGAAVILFTPWNVSLNRAADDANKAPLPDVAFASFFAARTRSTQHVVYRKDFTITEELGRSLSIARYIVFATRNADRSAWQLEALAAIARVKTAGTEVIIVSTSAPYDLLNVKLDFPFAYLATFEPTTPALEAVTKVIFGEVDPAGKVPVLNGNIM</sequence>
<evidence type="ECO:0000313" key="5">
    <source>
        <dbReference type="EMBL" id="KAF9785178.1"/>
    </source>
</evidence>